<dbReference type="AlphaFoldDB" id="A0A4X2JTF9"/>
<keyword evidence="8" id="KW-0445">Lipid transport</keyword>
<reference evidence="12" key="3">
    <citation type="submission" date="2025-09" db="UniProtKB">
        <authorList>
            <consortium name="Ensembl"/>
        </authorList>
    </citation>
    <scope>IDENTIFICATION</scope>
</reference>
<dbReference type="OMA" id="RENWTWI"/>
<keyword evidence="5" id="KW-0813">Transport</keyword>
<dbReference type="PANTHER" id="PTHR32288">
    <property type="entry name" value="APOLIPOPROTEIN C-IV"/>
    <property type="match status" value="1"/>
</dbReference>
<comment type="subcellular location">
    <subcellularLocation>
        <location evidence="2">Secreted</location>
    </subcellularLocation>
</comment>
<name>A0A4X2JTF9_VOMUR</name>
<dbReference type="GO" id="GO:0010890">
    <property type="term" value="P:positive regulation of triglyceride storage"/>
    <property type="evidence" value="ECO:0007669"/>
    <property type="project" value="TreeGrafter"/>
</dbReference>
<dbReference type="InterPro" id="IPR028120">
    <property type="entry name" value="APOC4"/>
</dbReference>
<reference evidence="13" key="1">
    <citation type="submission" date="2018-12" db="EMBL/GenBank/DDBJ databases">
        <authorList>
            <person name="Yazar S."/>
        </authorList>
    </citation>
    <scope>NUCLEOTIDE SEQUENCE [LARGE SCALE GENOMIC DNA]</scope>
</reference>
<evidence type="ECO:0000256" key="5">
    <source>
        <dbReference type="ARBA" id="ARBA00022448"/>
    </source>
</evidence>
<proteinExistence type="inferred from homology"/>
<dbReference type="Pfam" id="PF15119">
    <property type="entry name" value="APOC4"/>
    <property type="match status" value="1"/>
</dbReference>
<reference evidence="12" key="2">
    <citation type="submission" date="2025-08" db="UniProtKB">
        <authorList>
            <consortium name="Ensembl"/>
        </authorList>
    </citation>
    <scope>IDENTIFICATION</scope>
</reference>
<dbReference type="OrthoDB" id="9449255at2759"/>
<evidence type="ECO:0000256" key="1">
    <source>
        <dbReference type="ARBA" id="ARBA00003688"/>
    </source>
</evidence>
<dbReference type="CTD" id="346"/>
<dbReference type="Proteomes" id="UP000314987">
    <property type="component" value="Unassembled WGS sequence"/>
</dbReference>
<evidence type="ECO:0000256" key="2">
    <source>
        <dbReference type="ARBA" id="ARBA00004613"/>
    </source>
</evidence>
<comment type="function">
    <text evidence="1">May participate in lipoprotein metabolism.</text>
</comment>
<dbReference type="RefSeq" id="XP_027716488.1">
    <property type="nucleotide sequence ID" value="XM_027860687.1"/>
</dbReference>
<evidence type="ECO:0000256" key="4">
    <source>
        <dbReference type="ARBA" id="ARBA00013939"/>
    </source>
</evidence>
<evidence type="ECO:0000256" key="3">
    <source>
        <dbReference type="ARBA" id="ARBA00007402"/>
    </source>
</evidence>
<evidence type="ECO:0000256" key="9">
    <source>
        <dbReference type="ARBA" id="ARBA00031172"/>
    </source>
</evidence>
<dbReference type="STRING" id="29139.ENSVURP00010000387"/>
<evidence type="ECO:0000256" key="7">
    <source>
        <dbReference type="ARBA" id="ARBA00022729"/>
    </source>
</evidence>
<feature type="chain" id="PRO_5021307077" description="Apolipoprotein C-IV" evidence="11">
    <location>
        <begin position="32"/>
        <end position="144"/>
    </location>
</feature>
<evidence type="ECO:0000313" key="12">
    <source>
        <dbReference type="Ensembl" id="ENSVURP00010000387.1"/>
    </source>
</evidence>
<dbReference type="GeneID" id="114041997"/>
<keyword evidence="7 11" id="KW-0732">Signal</keyword>
<dbReference type="Ensembl" id="ENSVURT00010000464.1">
    <property type="protein sequence ID" value="ENSVURP00010000387.1"/>
    <property type="gene ID" value="ENSVURG00010000373.1"/>
</dbReference>
<evidence type="ECO:0000256" key="11">
    <source>
        <dbReference type="SAM" id="SignalP"/>
    </source>
</evidence>
<comment type="similarity">
    <text evidence="3">Belongs to the apolipoprotein C4 family.</text>
</comment>
<dbReference type="PANTHER" id="PTHR32288:SF0">
    <property type="entry name" value="APOLIPOPROTEIN C-IV"/>
    <property type="match status" value="1"/>
</dbReference>
<protein>
    <recommendedName>
        <fullName evidence="4">Apolipoprotein C-IV</fullName>
    </recommendedName>
    <alternativeName>
        <fullName evidence="9">Apolipoprotein C4</fullName>
    </alternativeName>
</protein>
<feature type="region of interest" description="Disordered" evidence="10">
    <location>
        <begin position="123"/>
        <end position="144"/>
    </location>
</feature>
<dbReference type="GO" id="GO:0070328">
    <property type="term" value="P:triglyceride homeostasis"/>
    <property type="evidence" value="ECO:0007669"/>
    <property type="project" value="TreeGrafter"/>
</dbReference>
<dbReference type="GO" id="GO:0034364">
    <property type="term" value="C:high-density lipoprotein particle"/>
    <property type="evidence" value="ECO:0007669"/>
    <property type="project" value="TreeGrafter"/>
</dbReference>
<dbReference type="GO" id="GO:0006869">
    <property type="term" value="P:lipid transport"/>
    <property type="evidence" value="ECO:0007669"/>
    <property type="project" value="UniProtKB-KW"/>
</dbReference>
<accession>A0A4X2JTF9</accession>
<feature type="signal peptide" evidence="11">
    <location>
        <begin position="1"/>
        <end position="31"/>
    </location>
</feature>
<sequence length="144" mass="16614">MFFPRLTCTRGPPILLWVLVLAWATAPFSVGHEDELLITQQPEEDRKEGWEVSRFFWKMVEPLMTKASESWDWIWTPGPVQGYLQTYYEDHLSGLGLRAQNWLHTTQQKALSLCPNRLCGKDSNQQAKKQETPVLVTPAIQSNK</sequence>
<dbReference type="GO" id="GO:0034361">
    <property type="term" value="C:very-low-density lipoprotein particle"/>
    <property type="evidence" value="ECO:0007669"/>
    <property type="project" value="TreeGrafter"/>
</dbReference>
<organism evidence="12 13">
    <name type="scientific">Vombatus ursinus</name>
    <name type="common">Common wombat</name>
    <dbReference type="NCBI Taxonomy" id="29139"/>
    <lineage>
        <taxon>Eukaryota</taxon>
        <taxon>Metazoa</taxon>
        <taxon>Chordata</taxon>
        <taxon>Craniata</taxon>
        <taxon>Vertebrata</taxon>
        <taxon>Euteleostomi</taxon>
        <taxon>Mammalia</taxon>
        <taxon>Metatheria</taxon>
        <taxon>Diprotodontia</taxon>
        <taxon>Vombatidae</taxon>
        <taxon>Vombatus</taxon>
    </lineage>
</organism>
<keyword evidence="13" id="KW-1185">Reference proteome</keyword>
<gene>
    <name evidence="12" type="primary">APOC4</name>
</gene>
<evidence type="ECO:0000256" key="8">
    <source>
        <dbReference type="ARBA" id="ARBA00023055"/>
    </source>
</evidence>
<keyword evidence="6" id="KW-0964">Secreted</keyword>
<evidence type="ECO:0000256" key="6">
    <source>
        <dbReference type="ARBA" id="ARBA00022525"/>
    </source>
</evidence>
<evidence type="ECO:0000256" key="10">
    <source>
        <dbReference type="SAM" id="MobiDB-lite"/>
    </source>
</evidence>
<evidence type="ECO:0000313" key="13">
    <source>
        <dbReference type="Proteomes" id="UP000314987"/>
    </source>
</evidence>